<gene>
    <name evidence="4" type="ORF">HAND00432_LOCUS9109</name>
</gene>
<name>A0A7S1GWY4_HEMAN</name>
<protein>
    <recommendedName>
        <fullName evidence="3">Alpha/beta hydrolase fold-3 domain-containing protein</fullName>
    </recommendedName>
</protein>
<organism evidence="4">
    <name type="scientific">Hemiselmis andersenii</name>
    <name type="common">Cryptophyte alga</name>
    <dbReference type="NCBI Taxonomy" id="464988"/>
    <lineage>
        <taxon>Eukaryota</taxon>
        <taxon>Cryptophyceae</taxon>
        <taxon>Cryptomonadales</taxon>
        <taxon>Hemiselmidaceae</taxon>
        <taxon>Hemiselmis</taxon>
    </lineage>
</organism>
<accession>A0A7S1GWY4</accession>
<evidence type="ECO:0000256" key="2">
    <source>
        <dbReference type="SAM" id="MobiDB-lite"/>
    </source>
</evidence>
<evidence type="ECO:0000313" key="4">
    <source>
        <dbReference type="EMBL" id="CAD8954571.1"/>
    </source>
</evidence>
<sequence>MSSAMGGNTEGEMSQEAAAAAWRAARTQKSCLHSGKPEGDSESSKATPSTGWGPMEATWRAGTLPFRLAHNTLALNWKARTRPTWNKQLDQAVVSLKTCYCNTPLNASLIRYIADRSVPASLIPDNVGRVSQDLGGDLKVAWTFPGALKHHADAERFILYVHSPFYTSSGSSIRGLTSRLALACTAAVLTVDYRSPPEEERESAVQDLIKAYRWLLTQPAVTPANVIVMADGLGAALALNVLADLRASEAAAGHADSSLPVGCAFMSPWVSLADASPSWDKHGATDFLHRRVCDFVAAGYAGLSDPSDPPASPAAGDLAGLPSTFVSVGACEVLYDQAAAFARRLGGAGVQVELDEGEEMPHAFQLFAGMAPACEAGILRIAAFTRRVAPGHLAINAQSDALMGLQSDAFGGDDRW</sequence>
<keyword evidence="1" id="KW-0378">Hydrolase</keyword>
<dbReference type="GO" id="GO:0016787">
    <property type="term" value="F:hydrolase activity"/>
    <property type="evidence" value="ECO:0007669"/>
    <property type="project" value="UniProtKB-KW"/>
</dbReference>
<dbReference type="EMBL" id="HBFX01015151">
    <property type="protein sequence ID" value="CAD8954571.1"/>
    <property type="molecule type" value="Transcribed_RNA"/>
</dbReference>
<evidence type="ECO:0000256" key="1">
    <source>
        <dbReference type="ARBA" id="ARBA00022801"/>
    </source>
</evidence>
<dbReference type="InterPro" id="IPR029058">
    <property type="entry name" value="AB_hydrolase_fold"/>
</dbReference>
<proteinExistence type="predicted"/>
<dbReference type="InterPro" id="IPR013094">
    <property type="entry name" value="AB_hydrolase_3"/>
</dbReference>
<feature type="domain" description="Alpha/beta hydrolase fold-3" evidence="3">
    <location>
        <begin position="159"/>
        <end position="365"/>
    </location>
</feature>
<dbReference type="SUPFAM" id="SSF53474">
    <property type="entry name" value="alpha/beta-Hydrolases"/>
    <property type="match status" value="1"/>
</dbReference>
<dbReference type="Pfam" id="PF07859">
    <property type="entry name" value="Abhydrolase_3"/>
    <property type="match status" value="1"/>
</dbReference>
<dbReference type="PANTHER" id="PTHR48081">
    <property type="entry name" value="AB HYDROLASE SUPERFAMILY PROTEIN C4A8.06C"/>
    <property type="match status" value="1"/>
</dbReference>
<dbReference type="InterPro" id="IPR050300">
    <property type="entry name" value="GDXG_lipolytic_enzyme"/>
</dbReference>
<feature type="region of interest" description="Disordered" evidence="2">
    <location>
        <begin position="1"/>
        <end position="54"/>
    </location>
</feature>
<dbReference type="Gene3D" id="3.40.50.1820">
    <property type="entry name" value="alpha/beta hydrolase"/>
    <property type="match status" value="1"/>
</dbReference>
<reference evidence="4" key="1">
    <citation type="submission" date="2021-01" db="EMBL/GenBank/DDBJ databases">
        <authorList>
            <person name="Corre E."/>
            <person name="Pelletier E."/>
            <person name="Niang G."/>
            <person name="Scheremetjew M."/>
            <person name="Finn R."/>
            <person name="Kale V."/>
            <person name="Holt S."/>
            <person name="Cochrane G."/>
            <person name="Meng A."/>
            <person name="Brown T."/>
            <person name="Cohen L."/>
        </authorList>
    </citation>
    <scope>NUCLEOTIDE SEQUENCE</scope>
    <source>
        <strain evidence="4">CCMP644</strain>
    </source>
</reference>
<dbReference type="AlphaFoldDB" id="A0A7S1GWY4"/>
<dbReference type="PANTHER" id="PTHR48081:SF8">
    <property type="entry name" value="ALPHA_BETA HYDROLASE FOLD-3 DOMAIN-CONTAINING PROTEIN-RELATED"/>
    <property type="match status" value="1"/>
</dbReference>
<evidence type="ECO:0000259" key="3">
    <source>
        <dbReference type="Pfam" id="PF07859"/>
    </source>
</evidence>